<protein>
    <submittedName>
        <fullName evidence="2">Uncharacterized protein</fullName>
    </submittedName>
</protein>
<organism evidence="2 3">
    <name type="scientific">Eumeta variegata</name>
    <name type="common">Bagworm moth</name>
    <name type="synonym">Eumeta japonica</name>
    <dbReference type="NCBI Taxonomy" id="151549"/>
    <lineage>
        <taxon>Eukaryota</taxon>
        <taxon>Metazoa</taxon>
        <taxon>Ecdysozoa</taxon>
        <taxon>Arthropoda</taxon>
        <taxon>Hexapoda</taxon>
        <taxon>Insecta</taxon>
        <taxon>Pterygota</taxon>
        <taxon>Neoptera</taxon>
        <taxon>Endopterygota</taxon>
        <taxon>Lepidoptera</taxon>
        <taxon>Glossata</taxon>
        <taxon>Ditrysia</taxon>
        <taxon>Tineoidea</taxon>
        <taxon>Psychidae</taxon>
        <taxon>Oiketicinae</taxon>
        <taxon>Eumeta</taxon>
    </lineage>
</organism>
<feature type="compositionally biased region" description="Basic and acidic residues" evidence="1">
    <location>
        <begin position="249"/>
        <end position="260"/>
    </location>
</feature>
<sequence length="293" mass="32424">MELRRHFRNTVAVHANARHLQMFSVLTETTLGRFVTLFSVYNRCRFRGGNRKAELDHDSLRLGGSPSGPPSPSQILLNIDLTFKYFSVKQNAARRPPPPRAPAPPEAAIAVAFAFLDDRSWKNCDFYEIRICLIKEILLIGLCYRFNEVSGGRPALYTDSGPGVVTEVELRTTNLGVGQSVPLFDIKWNRRHVSACFADGRRAAASCGVLCVRRNCDSKVEVGQAPARLHSVRRARPHPAPPAKYSLRRVNERSASHWRESNSLTRLRLRRPDAARAGDGGGAAAGASEEPAV</sequence>
<feature type="region of interest" description="Disordered" evidence="1">
    <location>
        <begin position="233"/>
        <end position="293"/>
    </location>
</feature>
<dbReference type="EMBL" id="BGZK01000917">
    <property type="protein sequence ID" value="GBP65020.1"/>
    <property type="molecule type" value="Genomic_DNA"/>
</dbReference>
<dbReference type="AlphaFoldDB" id="A0A4C1XPE9"/>
<evidence type="ECO:0000256" key="1">
    <source>
        <dbReference type="SAM" id="MobiDB-lite"/>
    </source>
</evidence>
<keyword evidence="3" id="KW-1185">Reference proteome</keyword>
<evidence type="ECO:0000313" key="3">
    <source>
        <dbReference type="Proteomes" id="UP000299102"/>
    </source>
</evidence>
<comment type="caution">
    <text evidence="2">The sequence shown here is derived from an EMBL/GenBank/DDBJ whole genome shotgun (WGS) entry which is preliminary data.</text>
</comment>
<dbReference type="Proteomes" id="UP000299102">
    <property type="component" value="Unassembled WGS sequence"/>
</dbReference>
<evidence type="ECO:0000313" key="2">
    <source>
        <dbReference type="EMBL" id="GBP65020.1"/>
    </source>
</evidence>
<proteinExistence type="predicted"/>
<reference evidence="2 3" key="1">
    <citation type="journal article" date="2019" name="Commun. Biol.">
        <title>The bagworm genome reveals a unique fibroin gene that provides high tensile strength.</title>
        <authorList>
            <person name="Kono N."/>
            <person name="Nakamura H."/>
            <person name="Ohtoshi R."/>
            <person name="Tomita M."/>
            <person name="Numata K."/>
            <person name="Arakawa K."/>
        </authorList>
    </citation>
    <scope>NUCLEOTIDE SEQUENCE [LARGE SCALE GENOMIC DNA]</scope>
</reference>
<name>A0A4C1XPE9_EUMVA</name>
<accession>A0A4C1XPE9</accession>
<gene>
    <name evidence="2" type="ORF">EVAR_43127_1</name>
</gene>